<dbReference type="EMBL" id="DS028099">
    <property type="protein sequence ID" value="KMP09396.1"/>
    <property type="molecule type" value="Genomic_DNA"/>
</dbReference>
<accession>A0A0J6YL59</accession>
<sequence length="130" mass="14647">MADHVPRVWGKSVERHRGEARNREIKRMSLRDAEIAWILSCAGVSTDLLHRSADWESWGESFECFHGPGDEVLSQKTPPSEVYFAGLSTSRRFPTDDPKTGSWDGIPFAARLVSREGGFPQDSRISLEPF</sequence>
<protein>
    <submittedName>
        <fullName evidence="1">Uncharacterized protein</fullName>
    </submittedName>
</protein>
<dbReference type="Proteomes" id="UP000054565">
    <property type="component" value="Unassembled WGS sequence"/>
</dbReference>
<name>A0A0J6YL59_COCIT</name>
<gene>
    <name evidence="1" type="ORF">CIRG_09566</name>
</gene>
<evidence type="ECO:0000313" key="2">
    <source>
        <dbReference type="Proteomes" id="UP000054565"/>
    </source>
</evidence>
<proteinExistence type="predicted"/>
<reference evidence="2" key="1">
    <citation type="journal article" date="2010" name="Genome Res.">
        <title>Population genomic sequencing of Coccidioides fungi reveals recent hybridization and transposon control.</title>
        <authorList>
            <person name="Neafsey D.E."/>
            <person name="Barker B.M."/>
            <person name="Sharpton T.J."/>
            <person name="Stajich J.E."/>
            <person name="Park D.J."/>
            <person name="Whiston E."/>
            <person name="Hung C.-Y."/>
            <person name="McMahan C."/>
            <person name="White J."/>
            <person name="Sykes S."/>
            <person name="Heiman D."/>
            <person name="Young S."/>
            <person name="Zeng Q."/>
            <person name="Abouelleil A."/>
            <person name="Aftuck L."/>
            <person name="Bessette D."/>
            <person name="Brown A."/>
            <person name="FitzGerald M."/>
            <person name="Lui A."/>
            <person name="Macdonald J.P."/>
            <person name="Priest M."/>
            <person name="Orbach M.J."/>
            <person name="Galgiani J.N."/>
            <person name="Kirkland T.N."/>
            <person name="Cole G.T."/>
            <person name="Birren B.W."/>
            <person name="Henn M.R."/>
            <person name="Taylor J.W."/>
            <person name="Rounsley S.D."/>
        </authorList>
    </citation>
    <scope>NUCLEOTIDE SEQUENCE [LARGE SCALE GENOMIC DNA]</scope>
    <source>
        <strain evidence="2">RMSCC 2394</strain>
    </source>
</reference>
<organism evidence="1 2">
    <name type="scientific">Coccidioides immitis RMSCC 2394</name>
    <dbReference type="NCBI Taxonomy" id="404692"/>
    <lineage>
        <taxon>Eukaryota</taxon>
        <taxon>Fungi</taxon>
        <taxon>Dikarya</taxon>
        <taxon>Ascomycota</taxon>
        <taxon>Pezizomycotina</taxon>
        <taxon>Eurotiomycetes</taxon>
        <taxon>Eurotiomycetidae</taxon>
        <taxon>Onygenales</taxon>
        <taxon>Onygenaceae</taxon>
        <taxon>Coccidioides</taxon>
    </lineage>
</organism>
<dbReference type="AlphaFoldDB" id="A0A0J6YL59"/>
<evidence type="ECO:0000313" key="1">
    <source>
        <dbReference type="EMBL" id="KMP09396.1"/>
    </source>
</evidence>